<dbReference type="RefSeq" id="WP_254159010.1">
    <property type="nucleotide sequence ID" value="NZ_CP100355.1"/>
</dbReference>
<name>A0A9E7NBJ1_9EURY</name>
<dbReference type="Proteomes" id="UP001056855">
    <property type="component" value="Chromosome"/>
</dbReference>
<dbReference type="EMBL" id="CP100355">
    <property type="protein sequence ID" value="UTF54366.1"/>
    <property type="molecule type" value="Genomic_DNA"/>
</dbReference>
<evidence type="ECO:0000313" key="2">
    <source>
        <dbReference type="EMBL" id="UTF54366.1"/>
    </source>
</evidence>
<evidence type="ECO:0000256" key="1">
    <source>
        <dbReference type="SAM" id="MobiDB-lite"/>
    </source>
</evidence>
<keyword evidence="3" id="KW-1185">Reference proteome</keyword>
<sequence length="341" mass="36498">MTEADGSRDSGDDGSAVGTTAGTADDATSDATDNAFVDGITTRREVLAALGGAAVFSSTTETTTTSVTEGPVHLRVYPGALPTTGWARYGWQGVSSGWPPPYEDALEAIRDAFDQVTAYAADQGRLQDVEVIVERGGQVDLSLASGSSPRDAVAPTQQGVLDAFSEVLEQRGAVTGRCSHLLCWWGPVHYAIGYGGTRQPNRHVDAVEDEDAQVIANLGATETWDSRDVTKNIAIHEAFHTFLTGDVVETVIDSRCEHDLGTAVRVDEDTLEVSPMATAYAGPDEVGGGTRFHGTACYDHDSFYRHDGYDGVENWRYTTSVSEATLEAVTTYVERYLLEEG</sequence>
<feature type="compositionally biased region" description="Basic and acidic residues" evidence="1">
    <location>
        <begin position="1"/>
        <end position="11"/>
    </location>
</feature>
<dbReference type="AlphaFoldDB" id="A0A9E7NBJ1"/>
<proteinExistence type="predicted"/>
<feature type="region of interest" description="Disordered" evidence="1">
    <location>
        <begin position="1"/>
        <end position="31"/>
    </location>
</feature>
<feature type="compositionally biased region" description="Low complexity" evidence="1">
    <location>
        <begin position="13"/>
        <end position="31"/>
    </location>
</feature>
<evidence type="ECO:0000313" key="3">
    <source>
        <dbReference type="Proteomes" id="UP001056855"/>
    </source>
</evidence>
<organism evidence="2 3">
    <name type="scientific">Natronosalvus rutilus</name>
    <dbReference type="NCBI Taxonomy" id="2953753"/>
    <lineage>
        <taxon>Archaea</taxon>
        <taxon>Methanobacteriati</taxon>
        <taxon>Methanobacteriota</taxon>
        <taxon>Stenosarchaea group</taxon>
        <taxon>Halobacteria</taxon>
        <taxon>Halobacteriales</taxon>
        <taxon>Natrialbaceae</taxon>
        <taxon>Natronosalvus</taxon>
    </lineage>
</organism>
<protein>
    <submittedName>
        <fullName evidence="2">Uncharacterized protein</fullName>
    </submittedName>
</protein>
<reference evidence="2" key="1">
    <citation type="submission" date="2022-06" db="EMBL/GenBank/DDBJ databases">
        <title>Diverse halophilic archaea isolated from saline environments.</title>
        <authorList>
            <person name="Cui H.-L."/>
        </authorList>
    </citation>
    <scope>NUCLEOTIDE SEQUENCE</scope>
    <source>
        <strain evidence="2">WLHS1</strain>
    </source>
</reference>
<dbReference type="GeneID" id="73289088"/>
<dbReference type="KEGG" id="sawl:NGM29_03540"/>
<gene>
    <name evidence="2" type="ORF">NGM29_03540</name>
</gene>
<accession>A0A9E7NBJ1</accession>